<dbReference type="Proteomes" id="UP000681967">
    <property type="component" value="Unassembled WGS sequence"/>
</dbReference>
<sequence>MMLTYIQNASGIIIERKVDEIVYLKTILSTDSTVVQRKTAYIIGNYLHSIWLFRSITIHGGPRHNCNGYALKKLILDNFNNTLTSVRSVSSISSTTL</sequence>
<name>A0A8S3E427_9BILA</name>
<gene>
    <name evidence="1" type="ORF">BYL167_LOCUS58047</name>
</gene>
<reference evidence="1" key="1">
    <citation type="submission" date="2021-02" db="EMBL/GenBank/DDBJ databases">
        <authorList>
            <person name="Nowell W R."/>
        </authorList>
    </citation>
    <scope>NUCLEOTIDE SEQUENCE</scope>
</reference>
<proteinExistence type="predicted"/>
<dbReference type="AlphaFoldDB" id="A0A8S3E427"/>
<evidence type="ECO:0000313" key="2">
    <source>
        <dbReference type="Proteomes" id="UP000681967"/>
    </source>
</evidence>
<dbReference type="EMBL" id="CAJOBH010226039">
    <property type="protein sequence ID" value="CAF5050782.1"/>
    <property type="molecule type" value="Genomic_DNA"/>
</dbReference>
<comment type="caution">
    <text evidence="1">The sequence shown here is derived from an EMBL/GenBank/DDBJ whole genome shotgun (WGS) entry which is preliminary data.</text>
</comment>
<evidence type="ECO:0000313" key="1">
    <source>
        <dbReference type="EMBL" id="CAF5050782.1"/>
    </source>
</evidence>
<feature type="non-terminal residue" evidence="1">
    <location>
        <position position="1"/>
    </location>
</feature>
<protein>
    <submittedName>
        <fullName evidence="1">Uncharacterized protein</fullName>
    </submittedName>
</protein>
<accession>A0A8S3E427</accession>
<organism evidence="1 2">
    <name type="scientific">Rotaria magnacalcarata</name>
    <dbReference type="NCBI Taxonomy" id="392030"/>
    <lineage>
        <taxon>Eukaryota</taxon>
        <taxon>Metazoa</taxon>
        <taxon>Spiralia</taxon>
        <taxon>Gnathifera</taxon>
        <taxon>Rotifera</taxon>
        <taxon>Eurotatoria</taxon>
        <taxon>Bdelloidea</taxon>
        <taxon>Philodinida</taxon>
        <taxon>Philodinidae</taxon>
        <taxon>Rotaria</taxon>
    </lineage>
</organism>